<feature type="transmembrane region" description="Helical" evidence="7">
    <location>
        <begin position="174"/>
        <end position="192"/>
    </location>
</feature>
<evidence type="ECO:0000256" key="6">
    <source>
        <dbReference type="ARBA" id="ARBA00023136"/>
    </source>
</evidence>
<evidence type="ECO:0000256" key="5">
    <source>
        <dbReference type="ARBA" id="ARBA00022989"/>
    </source>
</evidence>
<feature type="transmembrane region" description="Helical" evidence="7">
    <location>
        <begin position="146"/>
        <end position="168"/>
    </location>
</feature>
<name>A0ABX1YSV7_9BACL</name>
<dbReference type="Pfam" id="PF07690">
    <property type="entry name" value="MFS_1"/>
    <property type="match status" value="1"/>
</dbReference>
<feature type="transmembrane region" description="Helical" evidence="7">
    <location>
        <begin position="249"/>
        <end position="270"/>
    </location>
</feature>
<dbReference type="SUPFAM" id="SSF103473">
    <property type="entry name" value="MFS general substrate transporter"/>
    <property type="match status" value="1"/>
</dbReference>
<gene>
    <name evidence="8" type="ORF">GC101_35600</name>
</gene>
<feature type="transmembrane region" description="Helical" evidence="7">
    <location>
        <begin position="23"/>
        <end position="41"/>
    </location>
</feature>
<evidence type="ECO:0000313" key="8">
    <source>
        <dbReference type="EMBL" id="NOU84175.1"/>
    </source>
</evidence>
<dbReference type="CDD" id="cd06173">
    <property type="entry name" value="MFS_MefA_like"/>
    <property type="match status" value="1"/>
</dbReference>
<keyword evidence="9" id="KW-1185">Reference proteome</keyword>
<dbReference type="PANTHER" id="PTHR43266:SF9">
    <property type="entry name" value="PERMEASE, MAJOR FACILITATOR SUPERFAMILY-RELATED"/>
    <property type="match status" value="1"/>
</dbReference>
<dbReference type="PANTHER" id="PTHR43266">
    <property type="entry name" value="MACROLIDE-EFFLUX PROTEIN"/>
    <property type="match status" value="1"/>
</dbReference>
<evidence type="ECO:0000256" key="4">
    <source>
        <dbReference type="ARBA" id="ARBA00022692"/>
    </source>
</evidence>
<feature type="transmembrane region" description="Helical" evidence="7">
    <location>
        <begin position="378"/>
        <end position="397"/>
    </location>
</feature>
<feature type="transmembrane region" description="Helical" evidence="7">
    <location>
        <begin position="341"/>
        <end position="366"/>
    </location>
</feature>
<feature type="transmembrane region" description="Helical" evidence="7">
    <location>
        <begin position="403"/>
        <end position="422"/>
    </location>
</feature>
<sequence>MSEPTPVSAASNRNIILFFSGKFASVLGSSMYTFVVGLYILQLTGSGSSFAVTLLCGMLPSIILSPFAGVVADMVNRRKLLIGSDAASVLIMLLSFAAVSIEGMSLLPIYISLILLSICATFYSISASSSMMMLVDRDSIQRTGSLNQIASSVGHLLAPILAGMLYAFLPLEEFMLLNAAGLTISTVMGCMLKFKPAPEALSEAGLTDGAAETGNPPLRERLGSVAAEVRTNLKEGFSYVIRRPVIRSLLIIVFWINFFVVALNVVLPFVAVQTLGLSSKQYGILEAMLAAGMLLMSLLLTVLRQSNNPVNTIIGGLSALGLLFLAMALPLLLHFNAAVTFFFFLPLLILVGVVIIIINIPIQVYLQQSIEEEYRGRVFGLVEGIAGSIAPLGMLLYGVLLDWIPGSIILLASGAAILAVTLTGRRGLISSNAAEQQGVQVEHGAEQAGA</sequence>
<evidence type="ECO:0000256" key="1">
    <source>
        <dbReference type="ARBA" id="ARBA00004651"/>
    </source>
</evidence>
<organism evidence="8 9">
    <name type="scientific">Paenibacillus phytohabitans</name>
    <dbReference type="NCBI Taxonomy" id="2654978"/>
    <lineage>
        <taxon>Bacteria</taxon>
        <taxon>Bacillati</taxon>
        <taxon>Bacillota</taxon>
        <taxon>Bacilli</taxon>
        <taxon>Bacillales</taxon>
        <taxon>Paenibacillaceae</taxon>
        <taxon>Paenibacillus</taxon>
    </lineage>
</organism>
<dbReference type="Gene3D" id="1.20.1250.20">
    <property type="entry name" value="MFS general substrate transporter like domains"/>
    <property type="match status" value="1"/>
</dbReference>
<protein>
    <submittedName>
        <fullName evidence="8">MFS transporter</fullName>
    </submittedName>
</protein>
<keyword evidence="5 7" id="KW-1133">Transmembrane helix</keyword>
<feature type="transmembrane region" description="Helical" evidence="7">
    <location>
        <begin position="47"/>
        <end position="68"/>
    </location>
</feature>
<feature type="transmembrane region" description="Helical" evidence="7">
    <location>
        <begin position="107"/>
        <end position="125"/>
    </location>
</feature>
<dbReference type="RefSeq" id="WP_171721145.1">
    <property type="nucleotide sequence ID" value="NZ_WHOB01000099.1"/>
</dbReference>
<feature type="transmembrane region" description="Helical" evidence="7">
    <location>
        <begin position="282"/>
        <end position="303"/>
    </location>
</feature>
<proteinExistence type="predicted"/>
<accession>A0ABX1YSV7</accession>
<keyword evidence="4 7" id="KW-0812">Transmembrane</keyword>
<dbReference type="InterPro" id="IPR011701">
    <property type="entry name" value="MFS"/>
</dbReference>
<keyword evidence="2" id="KW-0813">Transport</keyword>
<dbReference type="EMBL" id="WHOB01000099">
    <property type="protein sequence ID" value="NOU84175.1"/>
    <property type="molecule type" value="Genomic_DNA"/>
</dbReference>
<keyword evidence="3" id="KW-1003">Cell membrane</keyword>
<comment type="caution">
    <text evidence="8">The sequence shown here is derived from an EMBL/GenBank/DDBJ whole genome shotgun (WGS) entry which is preliminary data.</text>
</comment>
<feature type="transmembrane region" description="Helical" evidence="7">
    <location>
        <begin position="80"/>
        <end position="101"/>
    </location>
</feature>
<reference evidence="8 9" key="1">
    <citation type="submission" date="2019-10" db="EMBL/GenBank/DDBJ databases">
        <title>Description of Paenibacillus terricola sp. nov.</title>
        <authorList>
            <person name="Carlier A."/>
            <person name="Qi S."/>
        </authorList>
    </citation>
    <scope>NUCLEOTIDE SEQUENCE [LARGE SCALE GENOMIC DNA]</scope>
    <source>
        <strain evidence="8 9">LMG 31459</strain>
    </source>
</reference>
<evidence type="ECO:0000313" key="9">
    <source>
        <dbReference type="Proteomes" id="UP000596857"/>
    </source>
</evidence>
<dbReference type="Proteomes" id="UP000596857">
    <property type="component" value="Unassembled WGS sequence"/>
</dbReference>
<feature type="transmembrane region" description="Helical" evidence="7">
    <location>
        <begin position="310"/>
        <end position="335"/>
    </location>
</feature>
<evidence type="ECO:0000256" key="7">
    <source>
        <dbReference type="SAM" id="Phobius"/>
    </source>
</evidence>
<evidence type="ECO:0000256" key="3">
    <source>
        <dbReference type="ARBA" id="ARBA00022475"/>
    </source>
</evidence>
<comment type="subcellular location">
    <subcellularLocation>
        <location evidence="1">Cell membrane</location>
        <topology evidence="1">Multi-pass membrane protein</topology>
    </subcellularLocation>
</comment>
<evidence type="ECO:0000256" key="2">
    <source>
        <dbReference type="ARBA" id="ARBA00022448"/>
    </source>
</evidence>
<keyword evidence="6 7" id="KW-0472">Membrane</keyword>
<dbReference type="InterPro" id="IPR036259">
    <property type="entry name" value="MFS_trans_sf"/>
</dbReference>